<evidence type="ECO:0000313" key="2">
    <source>
        <dbReference type="Proteomes" id="UP000314294"/>
    </source>
</evidence>
<organism evidence="1 2">
    <name type="scientific">Liparis tanakae</name>
    <name type="common">Tanaka's snailfish</name>
    <dbReference type="NCBI Taxonomy" id="230148"/>
    <lineage>
        <taxon>Eukaryota</taxon>
        <taxon>Metazoa</taxon>
        <taxon>Chordata</taxon>
        <taxon>Craniata</taxon>
        <taxon>Vertebrata</taxon>
        <taxon>Euteleostomi</taxon>
        <taxon>Actinopterygii</taxon>
        <taxon>Neopterygii</taxon>
        <taxon>Teleostei</taxon>
        <taxon>Neoteleostei</taxon>
        <taxon>Acanthomorphata</taxon>
        <taxon>Eupercaria</taxon>
        <taxon>Perciformes</taxon>
        <taxon>Cottioidei</taxon>
        <taxon>Cottales</taxon>
        <taxon>Liparidae</taxon>
        <taxon>Liparis</taxon>
    </lineage>
</organism>
<dbReference type="AlphaFoldDB" id="A0A4Z2F0N5"/>
<proteinExistence type="predicted"/>
<gene>
    <name evidence="1" type="ORF">EYF80_055138</name>
</gene>
<dbReference type="EMBL" id="SRLO01001910">
    <property type="protein sequence ID" value="TNN34699.1"/>
    <property type="molecule type" value="Genomic_DNA"/>
</dbReference>
<keyword evidence="2" id="KW-1185">Reference proteome</keyword>
<reference evidence="1 2" key="1">
    <citation type="submission" date="2019-03" db="EMBL/GenBank/DDBJ databases">
        <title>First draft genome of Liparis tanakae, snailfish: a comprehensive survey of snailfish specific genes.</title>
        <authorList>
            <person name="Kim W."/>
            <person name="Song I."/>
            <person name="Jeong J.-H."/>
            <person name="Kim D."/>
            <person name="Kim S."/>
            <person name="Ryu S."/>
            <person name="Song J.Y."/>
            <person name="Lee S.K."/>
        </authorList>
    </citation>
    <scope>NUCLEOTIDE SEQUENCE [LARGE SCALE GENOMIC DNA]</scope>
    <source>
        <tissue evidence="1">Muscle</tissue>
    </source>
</reference>
<sequence length="62" mass="6827">MERTLLIKEEEEKGAEENGRSFSFVHFLSIENPVGMDSAAGRNGVNASVRLMSLFLSRVPGD</sequence>
<dbReference type="Proteomes" id="UP000314294">
    <property type="component" value="Unassembled WGS sequence"/>
</dbReference>
<protein>
    <submittedName>
        <fullName evidence="1">Uncharacterized protein</fullName>
    </submittedName>
</protein>
<name>A0A4Z2F0N5_9TELE</name>
<accession>A0A4Z2F0N5</accession>
<evidence type="ECO:0000313" key="1">
    <source>
        <dbReference type="EMBL" id="TNN34699.1"/>
    </source>
</evidence>
<comment type="caution">
    <text evidence="1">The sequence shown here is derived from an EMBL/GenBank/DDBJ whole genome shotgun (WGS) entry which is preliminary data.</text>
</comment>